<proteinExistence type="predicted"/>
<dbReference type="Pfam" id="PF17338">
    <property type="entry name" value="GP88"/>
    <property type="match status" value="1"/>
</dbReference>
<dbReference type="EMBL" id="LR797076">
    <property type="protein sequence ID" value="CAB4185454.1"/>
    <property type="molecule type" value="Genomic_DNA"/>
</dbReference>
<reference evidence="2" key="1">
    <citation type="submission" date="2020-05" db="EMBL/GenBank/DDBJ databases">
        <authorList>
            <person name="Chiriac C."/>
            <person name="Salcher M."/>
            <person name="Ghai R."/>
            <person name="Kavagutti S V."/>
        </authorList>
    </citation>
    <scope>NUCLEOTIDE SEQUENCE</scope>
</reference>
<accession>A0A6J5R1B4</accession>
<feature type="domain" description="Gene product 88" evidence="1">
    <location>
        <begin position="3"/>
        <end position="228"/>
    </location>
</feature>
<sequence>MTKLKRSNDRKVANAVSPNGKTPTIANTFGLPAGKAYSCPGATSICEKVCYAGKLEKVYKGVKAVLLHNWDLLKDANKDTMVTLLDEMITDFHKDCDKREAPRLFRIHWDGDFFNDTYTYAWKDIINKYPDTQFWVYTRVKSAALILDGIDNLSLYYSTDDENSSIGEELRGNAKSLRLAYLGNTFKASESKMKELTGKVGAKCPENLKAIPLISSNGSACVSCGLCVYGKADVRFSATKK</sequence>
<name>A0A6J5R1B4_9CAUD</name>
<dbReference type="EMBL" id="LR797198">
    <property type="protein sequence ID" value="CAB4193160.1"/>
    <property type="molecule type" value="Genomic_DNA"/>
</dbReference>
<evidence type="ECO:0000259" key="1">
    <source>
        <dbReference type="Pfam" id="PF17338"/>
    </source>
</evidence>
<protein>
    <submittedName>
        <fullName evidence="2">Gene 88 protein</fullName>
    </submittedName>
</protein>
<evidence type="ECO:0000313" key="3">
    <source>
        <dbReference type="EMBL" id="CAB4193160.1"/>
    </source>
</evidence>
<evidence type="ECO:0000313" key="2">
    <source>
        <dbReference type="EMBL" id="CAB4185454.1"/>
    </source>
</evidence>
<dbReference type="InterPro" id="IPR020290">
    <property type="entry name" value="Gp88"/>
</dbReference>
<organism evidence="2">
    <name type="scientific">uncultured Caudovirales phage</name>
    <dbReference type="NCBI Taxonomy" id="2100421"/>
    <lineage>
        <taxon>Viruses</taxon>
        <taxon>Duplodnaviria</taxon>
        <taxon>Heunggongvirae</taxon>
        <taxon>Uroviricota</taxon>
        <taxon>Caudoviricetes</taxon>
        <taxon>Peduoviridae</taxon>
        <taxon>Maltschvirus</taxon>
        <taxon>Maltschvirus maltsch</taxon>
    </lineage>
</organism>
<gene>
    <name evidence="2" type="ORF">UFOVP1119_54</name>
    <name evidence="3" type="ORF">UFOVP1238_28</name>
</gene>